<evidence type="ECO:0000256" key="1">
    <source>
        <dbReference type="ARBA" id="ARBA00022723"/>
    </source>
</evidence>
<evidence type="ECO:0008006" key="9">
    <source>
        <dbReference type="Google" id="ProtNLM"/>
    </source>
</evidence>
<dbReference type="AlphaFoldDB" id="A0A9P7BRV1"/>
<keyword evidence="8" id="KW-1185">Reference proteome</keyword>
<dbReference type="PANTHER" id="PTHR12197">
    <property type="entry name" value="HISTONE-LYSINE N-METHYLTRANSFERASE SMYD"/>
    <property type="match status" value="1"/>
</dbReference>
<dbReference type="PANTHER" id="PTHR12197:SF282">
    <property type="entry name" value="SET DOMAIN-CONTAINING PROTEIN"/>
    <property type="match status" value="1"/>
</dbReference>
<dbReference type="GO" id="GO:0008270">
    <property type="term" value="F:zinc ion binding"/>
    <property type="evidence" value="ECO:0007669"/>
    <property type="project" value="UniProtKB-KW"/>
</dbReference>
<gene>
    <name evidence="7" type="ORF">G6F64_006136</name>
</gene>
<dbReference type="Pfam" id="PF01753">
    <property type="entry name" value="zf-MYND"/>
    <property type="match status" value="1"/>
</dbReference>
<proteinExistence type="predicted"/>
<dbReference type="PROSITE" id="PS01360">
    <property type="entry name" value="ZF_MYND_1"/>
    <property type="match status" value="1"/>
</dbReference>
<keyword evidence="1" id="KW-0479">Metal-binding</keyword>
<keyword evidence="3" id="KW-0862">Zinc</keyword>
<evidence type="ECO:0000256" key="4">
    <source>
        <dbReference type="PROSITE-ProRule" id="PRU00134"/>
    </source>
</evidence>
<reference evidence="7" key="1">
    <citation type="journal article" date="2020" name="Microb. Genom.">
        <title>Genetic diversity of clinical and environmental Mucorales isolates obtained from an investigation of mucormycosis cases among solid organ transplant recipients.</title>
        <authorList>
            <person name="Nguyen M.H."/>
            <person name="Kaul D."/>
            <person name="Muto C."/>
            <person name="Cheng S.J."/>
            <person name="Richter R.A."/>
            <person name="Bruno V.M."/>
            <person name="Liu G."/>
            <person name="Beyhan S."/>
            <person name="Sundermann A.J."/>
            <person name="Mounaud S."/>
            <person name="Pasculle A.W."/>
            <person name="Nierman W.C."/>
            <person name="Driscoll E."/>
            <person name="Cumbie R."/>
            <person name="Clancy C.J."/>
            <person name="Dupont C.L."/>
        </authorList>
    </citation>
    <scope>NUCLEOTIDE SEQUENCE</scope>
    <source>
        <strain evidence="7">GL11</strain>
    </source>
</reference>
<keyword evidence="2 4" id="KW-0863">Zinc-finger</keyword>
<dbReference type="Gene3D" id="1.10.220.160">
    <property type="match status" value="1"/>
</dbReference>
<comment type="caution">
    <text evidence="7">The sequence shown here is derived from an EMBL/GenBank/DDBJ whole genome shotgun (WGS) entry which is preliminary data.</text>
</comment>
<dbReference type="OrthoDB" id="265717at2759"/>
<dbReference type="SUPFAM" id="SSF144232">
    <property type="entry name" value="HIT/MYND zinc finger-like"/>
    <property type="match status" value="1"/>
</dbReference>
<evidence type="ECO:0000313" key="8">
    <source>
        <dbReference type="Proteomes" id="UP000716291"/>
    </source>
</evidence>
<dbReference type="CDD" id="cd20071">
    <property type="entry name" value="SET_SMYD"/>
    <property type="match status" value="1"/>
</dbReference>
<accession>A0A9P7BRV1</accession>
<dbReference type="Proteomes" id="UP000716291">
    <property type="component" value="Unassembled WGS sequence"/>
</dbReference>
<protein>
    <recommendedName>
        <fullName evidence="9">SET domain-containing protein</fullName>
    </recommendedName>
</protein>
<dbReference type="Gene3D" id="2.170.270.10">
    <property type="entry name" value="SET domain"/>
    <property type="match status" value="1"/>
</dbReference>
<dbReference type="PROSITE" id="PS50280">
    <property type="entry name" value="SET"/>
    <property type="match status" value="1"/>
</dbReference>
<dbReference type="PROSITE" id="PS50865">
    <property type="entry name" value="ZF_MYND_2"/>
    <property type="match status" value="1"/>
</dbReference>
<sequence>MAELKTHEEEESKLNDKFAESCKVEETAKTTNGKKKKSKKKNVVLENINPFYEKAFASYPVHLKNTKTKGRHAVASEELREGVTVSLETATAFVVRSEFIAQNCHFCLADLTQKVICSNCSLSYYCSETCSSKDHTLHQSVCNAFSQVQAIARATDVDVDLLRLMLLLLARRHMDSQSNQVDVTPFWCVEDLLSHVESAPAAFKQVVTAASERLLNELPESLQIPVEDMVSLACRINSNAHGLGDNHSRNTDVALGLFPLGALFFNHGCNPNTAFVGLPNGQLAFRTIRSVQKDEELVVSYIDIYSDRDERRQELLATKHFWCKCKRCANPLEKSIDRFLQGVVCNQCEKDVYMIPATNIDLLMKGERSLMIENTFKCVSCGHELEGQILRQSLDEAYSKYAAGMAYIKQKRDYRRGGQQLEALTKKSGHKKGDIHFLHSIRFNSYIPLMNCMRYNGNLKGAIEANKSILSLMEQYATVGGLPSNTSEHSDYWQNLGELCEKMANESPNATLKKKWLKEARHAFVQAFNVRVVTFGKMHLKTQHMQQSIDKIKL</sequence>
<evidence type="ECO:0000259" key="5">
    <source>
        <dbReference type="PROSITE" id="PS50280"/>
    </source>
</evidence>
<evidence type="ECO:0000259" key="6">
    <source>
        <dbReference type="PROSITE" id="PS50865"/>
    </source>
</evidence>
<organism evidence="7 8">
    <name type="scientific">Rhizopus oryzae</name>
    <name type="common">Mucormycosis agent</name>
    <name type="synonym">Rhizopus arrhizus var. delemar</name>
    <dbReference type="NCBI Taxonomy" id="64495"/>
    <lineage>
        <taxon>Eukaryota</taxon>
        <taxon>Fungi</taxon>
        <taxon>Fungi incertae sedis</taxon>
        <taxon>Mucoromycota</taxon>
        <taxon>Mucoromycotina</taxon>
        <taxon>Mucoromycetes</taxon>
        <taxon>Mucorales</taxon>
        <taxon>Mucorineae</taxon>
        <taxon>Rhizopodaceae</taxon>
        <taxon>Rhizopus</taxon>
    </lineage>
</organism>
<evidence type="ECO:0000256" key="2">
    <source>
        <dbReference type="ARBA" id="ARBA00022771"/>
    </source>
</evidence>
<dbReference type="InterPro" id="IPR001214">
    <property type="entry name" value="SET_dom"/>
</dbReference>
<dbReference type="EMBL" id="JAANQT010000796">
    <property type="protein sequence ID" value="KAG1308321.1"/>
    <property type="molecule type" value="Genomic_DNA"/>
</dbReference>
<name>A0A9P7BRV1_RHIOR</name>
<dbReference type="InterPro" id="IPR046341">
    <property type="entry name" value="SET_dom_sf"/>
</dbReference>
<dbReference type="InterPro" id="IPR002893">
    <property type="entry name" value="Znf_MYND"/>
</dbReference>
<dbReference type="Pfam" id="PF00856">
    <property type="entry name" value="SET"/>
    <property type="match status" value="1"/>
</dbReference>
<evidence type="ECO:0000313" key="7">
    <source>
        <dbReference type="EMBL" id="KAG1308321.1"/>
    </source>
</evidence>
<feature type="domain" description="MYND-type" evidence="6">
    <location>
        <begin position="104"/>
        <end position="142"/>
    </location>
</feature>
<evidence type="ECO:0000256" key="3">
    <source>
        <dbReference type="ARBA" id="ARBA00022833"/>
    </source>
</evidence>
<dbReference type="InterPro" id="IPR050869">
    <property type="entry name" value="H3K4_H4K5_MeTrfase"/>
</dbReference>
<dbReference type="Gene3D" id="6.10.140.2220">
    <property type="match status" value="1"/>
</dbReference>
<feature type="domain" description="SET" evidence="5">
    <location>
        <begin position="59"/>
        <end position="302"/>
    </location>
</feature>
<dbReference type="SUPFAM" id="SSF82199">
    <property type="entry name" value="SET domain"/>
    <property type="match status" value="1"/>
</dbReference>